<evidence type="ECO:0000256" key="4">
    <source>
        <dbReference type="ARBA" id="ARBA00022722"/>
    </source>
</evidence>
<gene>
    <name evidence="11 14" type="primary">rnmV</name>
    <name evidence="14" type="ORF">PRVXH_000052</name>
</gene>
<dbReference type="HAMAP" id="MF_01469">
    <property type="entry name" value="RNase_M5"/>
    <property type="match status" value="1"/>
</dbReference>
<keyword evidence="7 11" id="KW-0255">Endonuclease</keyword>
<dbReference type="GO" id="GO:0006364">
    <property type="term" value="P:rRNA processing"/>
    <property type="evidence" value="ECO:0007669"/>
    <property type="project" value="UniProtKB-UniRule"/>
</dbReference>
<evidence type="ECO:0000313" key="14">
    <source>
        <dbReference type="EMBL" id="XCI28779.1"/>
    </source>
</evidence>
<accession>A0AAU8HTX4</accession>
<dbReference type="CDD" id="cd01027">
    <property type="entry name" value="TOPRIM_RNase_M5_like"/>
    <property type="match status" value="1"/>
</dbReference>
<evidence type="ECO:0000256" key="2">
    <source>
        <dbReference type="ARBA" id="ARBA00022517"/>
    </source>
</evidence>
<dbReference type="NCBIfam" id="TIGR00334">
    <property type="entry name" value="5S_RNA_mat_M5"/>
    <property type="match status" value="1"/>
</dbReference>
<dbReference type="InterPro" id="IPR025156">
    <property type="entry name" value="RNase_M5_C"/>
</dbReference>
<evidence type="ECO:0000256" key="3">
    <source>
        <dbReference type="ARBA" id="ARBA00022552"/>
    </source>
</evidence>
<evidence type="ECO:0000256" key="9">
    <source>
        <dbReference type="ARBA" id="ARBA00022842"/>
    </source>
</evidence>
<evidence type="ECO:0000259" key="13">
    <source>
        <dbReference type="PROSITE" id="PS50880"/>
    </source>
</evidence>
<dbReference type="GO" id="GO:0005737">
    <property type="term" value="C:cytoplasm"/>
    <property type="evidence" value="ECO:0007669"/>
    <property type="project" value="UniProtKB-SubCell"/>
</dbReference>
<comment type="function">
    <text evidence="11">Required for correct processing of both the 5' and 3' ends of 5S rRNA precursor. Cleaves both sides of a double-stranded region yielding mature 5S rRNA in one step.</text>
</comment>
<keyword evidence="2 11" id="KW-0690">Ribosome biogenesis</keyword>
<dbReference type="RefSeq" id="WP_353893331.1">
    <property type="nucleotide sequence ID" value="NZ_CP159485.1"/>
</dbReference>
<reference evidence="14" key="1">
    <citation type="journal article" date="2018" name="Antonie Van Leeuwenhoek">
        <title>Proteinivorax hydrogeniformans sp. nov., an anaerobic, haloalkaliphilic bacterium fermenting proteinaceous compounds with high hydrogen production.</title>
        <authorList>
            <person name="Boltyanskaya Y."/>
            <person name="Detkova E."/>
            <person name="Pimenov N."/>
            <person name="Kevbrin V."/>
        </authorList>
    </citation>
    <scope>NUCLEOTIDE SEQUENCE</scope>
    <source>
        <strain evidence="14">Z-710</strain>
    </source>
</reference>
<dbReference type="Gene3D" id="3.40.1360.10">
    <property type="match status" value="1"/>
</dbReference>
<comment type="subcellular location">
    <subcellularLocation>
        <location evidence="11">Cytoplasm</location>
    </subcellularLocation>
</comment>
<reference evidence="14" key="2">
    <citation type="submission" date="2024-06" db="EMBL/GenBank/DDBJ databases">
        <authorList>
            <person name="Petrova K.O."/>
            <person name="Toshchakov S.V."/>
            <person name="Boltjanskaja Y.V."/>
            <person name="Kevbrin V.V."/>
        </authorList>
    </citation>
    <scope>NUCLEOTIDE SEQUENCE</scope>
    <source>
        <strain evidence="14">Z-710</strain>
    </source>
</reference>
<keyword evidence="5" id="KW-0479">Metal-binding</keyword>
<dbReference type="GO" id="GO:0043822">
    <property type="term" value="F:ribonuclease M5 activity"/>
    <property type="evidence" value="ECO:0007669"/>
    <property type="project" value="UniProtKB-UniRule"/>
</dbReference>
<dbReference type="InterPro" id="IPR034141">
    <property type="entry name" value="TOPRIM_RNase_M5-like"/>
</dbReference>
<keyword evidence="1 11" id="KW-0963">Cytoplasm</keyword>
<sequence>MKEVIVVEGKNDYHAVKRAEPKAEIITTSGFGISAETMARIKRAYKKRGVIILMDPDHVGEIIRKKLAAQFPKAKHAFVSREKAIENDDIGIENAQPGEIKRALSKVRTTGSQIEQEFNMDDLLFAKLTISSKSAKRRAKLGALLGIGYGNSKTFLKRLNQFDVTREEFNEGLKKLDGEQNV</sequence>
<evidence type="ECO:0000256" key="1">
    <source>
        <dbReference type="ARBA" id="ARBA00022490"/>
    </source>
</evidence>
<evidence type="ECO:0000256" key="12">
    <source>
        <dbReference type="NCBIfam" id="TIGR00334"/>
    </source>
</evidence>
<organism evidence="14">
    <name type="scientific">Proteinivorax hydrogeniformans</name>
    <dbReference type="NCBI Taxonomy" id="1826727"/>
    <lineage>
        <taxon>Bacteria</taxon>
        <taxon>Bacillati</taxon>
        <taxon>Bacillota</taxon>
        <taxon>Clostridia</taxon>
        <taxon>Eubacteriales</taxon>
        <taxon>Proteinivoracaceae</taxon>
        <taxon>Proteinivorax</taxon>
    </lineage>
</organism>
<dbReference type="PANTHER" id="PTHR39156:SF1">
    <property type="entry name" value="RIBONUCLEASE M5"/>
    <property type="match status" value="1"/>
</dbReference>
<dbReference type="SMART" id="SM00493">
    <property type="entry name" value="TOPRIM"/>
    <property type="match status" value="1"/>
</dbReference>
<dbReference type="PANTHER" id="PTHR39156">
    <property type="entry name" value="RIBONUCLEASE M5"/>
    <property type="match status" value="1"/>
</dbReference>
<dbReference type="AlphaFoldDB" id="A0AAU8HTX4"/>
<dbReference type="EMBL" id="CP159485">
    <property type="protein sequence ID" value="XCI28779.1"/>
    <property type="molecule type" value="Genomic_DNA"/>
</dbReference>
<evidence type="ECO:0000256" key="6">
    <source>
        <dbReference type="ARBA" id="ARBA00022730"/>
    </source>
</evidence>
<dbReference type="SUPFAM" id="SSF110455">
    <property type="entry name" value="Toprim domain"/>
    <property type="match status" value="1"/>
</dbReference>
<dbReference type="Pfam" id="PF01751">
    <property type="entry name" value="Toprim"/>
    <property type="match status" value="1"/>
</dbReference>
<evidence type="ECO:0000256" key="8">
    <source>
        <dbReference type="ARBA" id="ARBA00022801"/>
    </source>
</evidence>
<dbReference type="InterPro" id="IPR006171">
    <property type="entry name" value="TOPRIM_dom"/>
</dbReference>
<keyword evidence="8 11" id="KW-0378">Hydrolase</keyword>
<name>A0AAU8HTX4_9FIRM</name>
<keyword evidence="10 11" id="KW-0694">RNA-binding</keyword>
<dbReference type="Pfam" id="PF13331">
    <property type="entry name" value="DUF4093"/>
    <property type="match status" value="1"/>
</dbReference>
<proteinExistence type="inferred from homology"/>
<comment type="catalytic activity">
    <reaction evidence="11">
        <text>Endonucleolytic cleavage of RNA, removing 21 and 42 nucleotides, respectively, from the 5'- and 3'-termini of a 5S-rRNA precursor.</text>
        <dbReference type="EC" id="3.1.26.8"/>
    </reaction>
</comment>
<dbReference type="EC" id="3.1.26.8" evidence="11 12"/>
<dbReference type="GO" id="GO:0046872">
    <property type="term" value="F:metal ion binding"/>
    <property type="evidence" value="ECO:0007669"/>
    <property type="project" value="UniProtKB-KW"/>
</dbReference>
<evidence type="ECO:0000256" key="5">
    <source>
        <dbReference type="ARBA" id="ARBA00022723"/>
    </source>
</evidence>
<keyword evidence="9" id="KW-0460">Magnesium</keyword>
<comment type="similarity">
    <text evidence="11">Belongs to the ribonuclease M5 family.</text>
</comment>
<evidence type="ECO:0000256" key="11">
    <source>
        <dbReference type="HAMAP-Rule" id="MF_01469"/>
    </source>
</evidence>
<keyword evidence="3 11" id="KW-0698">rRNA processing</keyword>
<dbReference type="GO" id="GO:0019843">
    <property type="term" value="F:rRNA binding"/>
    <property type="evidence" value="ECO:0007669"/>
    <property type="project" value="UniProtKB-KW"/>
</dbReference>
<dbReference type="InterPro" id="IPR004466">
    <property type="entry name" value="RNase_M5"/>
</dbReference>
<protein>
    <recommendedName>
        <fullName evidence="11 12">Ribonuclease M5</fullName>
        <ecNumber evidence="11 12">3.1.26.8</ecNumber>
    </recommendedName>
    <alternativeName>
        <fullName evidence="11">RNase M5</fullName>
    </alternativeName>
    <alternativeName>
        <fullName evidence="11">Ribosomal RNA terminal maturase M5</fullName>
    </alternativeName>
</protein>
<evidence type="ECO:0000256" key="7">
    <source>
        <dbReference type="ARBA" id="ARBA00022759"/>
    </source>
</evidence>
<keyword evidence="6 11" id="KW-0699">rRNA-binding</keyword>
<dbReference type="PROSITE" id="PS50880">
    <property type="entry name" value="TOPRIM"/>
    <property type="match status" value="1"/>
</dbReference>
<evidence type="ECO:0000256" key="10">
    <source>
        <dbReference type="ARBA" id="ARBA00022884"/>
    </source>
</evidence>
<keyword evidence="4 11" id="KW-0540">Nuclease</keyword>
<feature type="domain" description="Toprim" evidence="13">
    <location>
        <begin position="2"/>
        <end position="83"/>
    </location>
</feature>